<keyword evidence="2" id="KW-0328">Glycosyltransferase</keyword>
<dbReference type="AlphaFoldDB" id="A0A0F9PUE7"/>
<dbReference type="GO" id="GO:0009103">
    <property type="term" value="P:lipopolysaccharide biosynthetic process"/>
    <property type="evidence" value="ECO:0007669"/>
    <property type="project" value="UniProtKB-KW"/>
</dbReference>
<dbReference type="CDD" id="cd04179">
    <property type="entry name" value="DPM_DPG-synthase_like"/>
    <property type="match status" value="1"/>
</dbReference>
<dbReference type="Gene3D" id="3.90.550.10">
    <property type="entry name" value="Spore Coat Polysaccharide Biosynthesis Protein SpsA, Chain A"/>
    <property type="match status" value="1"/>
</dbReference>
<gene>
    <name evidence="9" type="ORF">LCGC14_0800220</name>
</gene>
<protein>
    <recommendedName>
        <fullName evidence="8">Glycosyltransferase 2-like domain-containing protein</fullName>
    </recommendedName>
</protein>
<dbReference type="InterPro" id="IPR001173">
    <property type="entry name" value="Glyco_trans_2-like"/>
</dbReference>
<evidence type="ECO:0000256" key="5">
    <source>
        <dbReference type="ARBA" id="ARBA00022985"/>
    </source>
</evidence>
<evidence type="ECO:0000313" key="9">
    <source>
        <dbReference type="EMBL" id="KKN33789.1"/>
    </source>
</evidence>
<dbReference type="PANTHER" id="PTHR48090:SF3">
    <property type="entry name" value="UNDECAPRENYL-PHOSPHATE 4-DEOXY-4-FORMAMIDO-L-ARABINOSE TRANSFERASE"/>
    <property type="match status" value="1"/>
</dbReference>
<keyword evidence="5" id="KW-0448">Lipopolysaccharide biosynthesis</keyword>
<evidence type="ECO:0000256" key="7">
    <source>
        <dbReference type="ARBA" id="ARBA00023136"/>
    </source>
</evidence>
<keyword evidence="6" id="KW-1133">Transmembrane helix</keyword>
<keyword evidence="1" id="KW-1003">Cell membrane</keyword>
<evidence type="ECO:0000256" key="4">
    <source>
        <dbReference type="ARBA" id="ARBA00022692"/>
    </source>
</evidence>
<dbReference type="EMBL" id="LAZR01002151">
    <property type="protein sequence ID" value="KKN33789.1"/>
    <property type="molecule type" value="Genomic_DNA"/>
</dbReference>
<comment type="caution">
    <text evidence="9">The sequence shown here is derived from an EMBL/GenBank/DDBJ whole genome shotgun (WGS) entry which is preliminary data.</text>
</comment>
<keyword evidence="3" id="KW-0808">Transferase</keyword>
<keyword evidence="4" id="KW-0812">Transmembrane</keyword>
<keyword evidence="7" id="KW-0472">Membrane</keyword>
<sequence>MEKGKRLSVFFPAYLDEDNIGRVIEDAVLVLNGLKKETDLQDYEIIIIDDGSPDRTGEVADSLIQKYPGIEIKVIHHNQNLGYGATLKTGFKNARYEYVFYSDGDYQFDLYDLKKLYALIPFSEIVAGFRIKKQCSNFKKLTSMAYNLFLKYLYRISGFAFIDVDCAFKIFKKEIFNRIKISSNDAFIDAEIIIKSLLLGYKVTEVGVRHLPRSDGKTTAGAANLRIILKTIRDVRRLKRIINKSRSSKK</sequence>
<evidence type="ECO:0000256" key="1">
    <source>
        <dbReference type="ARBA" id="ARBA00022475"/>
    </source>
</evidence>
<dbReference type="InterPro" id="IPR050256">
    <property type="entry name" value="Glycosyltransferase_2"/>
</dbReference>
<reference evidence="9" key="1">
    <citation type="journal article" date="2015" name="Nature">
        <title>Complex archaea that bridge the gap between prokaryotes and eukaryotes.</title>
        <authorList>
            <person name="Spang A."/>
            <person name="Saw J.H."/>
            <person name="Jorgensen S.L."/>
            <person name="Zaremba-Niedzwiedzka K."/>
            <person name="Martijn J."/>
            <person name="Lind A.E."/>
            <person name="van Eijk R."/>
            <person name="Schleper C."/>
            <person name="Guy L."/>
            <person name="Ettema T.J."/>
        </authorList>
    </citation>
    <scope>NUCLEOTIDE SEQUENCE</scope>
</reference>
<evidence type="ECO:0000259" key="8">
    <source>
        <dbReference type="Pfam" id="PF00535"/>
    </source>
</evidence>
<evidence type="ECO:0000256" key="6">
    <source>
        <dbReference type="ARBA" id="ARBA00022989"/>
    </source>
</evidence>
<dbReference type="PANTHER" id="PTHR48090">
    <property type="entry name" value="UNDECAPRENYL-PHOSPHATE 4-DEOXY-4-FORMAMIDO-L-ARABINOSE TRANSFERASE-RELATED"/>
    <property type="match status" value="1"/>
</dbReference>
<accession>A0A0F9PUE7</accession>
<proteinExistence type="predicted"/>
<evidence type="ECO:0000256" key="3">
    <source>
        <dbReference type="ARBA" id="ARBA00022679"/>
    </source>
</evidence>
<dbReference type="Pfam" id="PF00535">
    <property type="entry name" value="Glycos_transf_2"/>
    <property type="match status" value="1"/>
</dbReference>
<dbReference type="GO" id="GO:0099621">
    <property type="term" value="F:undecaprenyl-phosphate 4-deoxy-4-formamido-L-arabinose transferase activity"/>
    <property type="evidence" value="ECO:0007669"/>
    <property type="project" value="TreeGrafter"/>
</dbReference>
<dbReference type="InterPro" id="IPR029044">
    <property type="entry name" value="Nucleotide-diphossugar_trans"/>
</dbReference>
<evidence type="ECO:0000256" key="2">
    <source>
        <dbReference type="ARBA" id="ARBA00022676"/>
    </source>
</evidence>
<name>A0A0F9PUE7_9ZZZZ</name>
<dbReference type="SUPFAM" id="SSF53448">
    <property type="entry name" value="Nucleotide-diphospho-sugar transferases"/>
    <property type="match status" value="1"/>
</dbReference>
<feature type="domain" description="Glycosyltransferase 2-like" evidence="8">
    <location>
        <begin position="8"/>
        <end position="178"/>
    </location>
</feature>
<organism evidence="9">
    <name type="scientific">marine sediment metagenome</name>
    <dbReference type="NCBI Taxonomy" id="412755"/>
    <lineage>
        <taxon>unclassified sequences</taxon>
        <taxon>metagenomes</taxon>
        <taxon>ecological metagenomes</taxon>
    </lineage>
</organism>
<dbReference type="GO" id="GO:0005886">
    <property type="term" value="C:plasma membrane"/>
    <property type="evidence" value="ECO:0007669"/>
    <property type="project" value="TreeGrafter"/>
</dbReference>